<dbReference type="InterPro" id="IPR007318">
    <property type="entry name" value="Phopholipid_MeTrfase"/>
</dbReference>
<proteinExistence type="predicted"/>
<comment type="caution">
    <text evidence="6">The sequence shown here is derived from an EMBL/GenBank/DDBJ whole genome shotgun (WGS) entry which is preliminary data.</text>
</comment>
<evidence type="ECO:0000256" key="2">
    <source>
        <dbReference type="ARBA" id="ARBA00022692"/>
    </source>
</evidence>
<sequence>MLHLKIPPPVIFVLSAASMFALSDFEVKLAMWRLISSTALWAVASVIALASIWSFLQAKTTVNPHHPHKSSTLIVAGIFCYSRNPMYLSLVALLLGWSCLLSGYWNLLPIVGFIAYIHYFQIKPEEEVLANKFGKEYRDYIKKVRRWL</sequence>
<comment type="subcellular location">
    <subcellularLocation>
        <location evidence="1">Endomembrane system</location>
        <topology evidence="1">Multi-pass membrane protein</topology>
    </subcellularLocation>
</comment>
<dbReference type="Pfam" id="PF04191">
    <property type="entry name" value="PEMT"/>
    <property type="match status" value="1"/>
</dbReference>
<dbReference type="PANTHER" id="PTHR12714">
    <property type="entry name" value="PROTEIN-S ISOPRENYLCYSTEINE O-METHYLTRANSFERASE"/>
    <property type="match status" value="1"/>
</dbReference>
<dbReference type="Gene3D" id="1.20.120.1630">
    <property type="match status" value="1"/>
</dbReference>
<accession>A0ABS5H6Y5</accession>
<organism evidence="6 7">
    <name type="scientific">Marinomonas vulgaris</name>
    <dbReference type="NCBI Taxonomy" id="2823372"/>
    <lineage>
        <taxon>Bacteria</taxon>
        <taxon>Pseudomonadati</taxon>
        <taxon>Pseudomonadota</taxon>
        <taxon>Gammaproteobacteria</taxon>
        <taxon>Oceanospirillales</taxon>
        <taxon>Oceanospirillaceae</taxon>
        <taxon>Marinomonas</taxon>
    </lineage>
</organism>
<dbReference type="RefSeq" id="WP_211534781.1">
    <property type="nucleotide sequence ID" value="NZ_JAGSSV010000001.1"/>
</dbReference>
<name>A0ABS5H6Y5_9GAMM</name>
<evidence type="ECO:0000313" key="7">
    <source>
        <dbReference type="Proteomes" id="UP000679722"/>
    </source>
</evidence>
<feature type="transmembrane region" description="Helical" evidence="5">
    <location>
        <begin position="91"/>
        <end position="117"/>
    </location>
</feature>
<dbReference type="Proteomes" id="UP000679722">
    <property type="component" value="Unassembled WGS sequence"/>
</dbReference>
<evidence type="ECO:0000256" key="4">
    <source>
        <dbReference type="ARBA" id="ARBA00023136"/>
    </source>
</evidence>
<evidence type="ECO:0000256" key="5">
    <source>
        <dbReference type="SAM" id="Phobius"/>
    </source>
</evidence>
<evidence type="ECO:0000256" key="1">
    <source>
        <dbReference type="ARBA" id="ARBA00004127"/>
    </source>
</evidence>
<reference evidence="7" key="1">
    <citation type="submission" date="2023-07" db="EMBL/GenBank/DDBJ databases">
        <title>Marinomonas vulgaris A79, complete genome.</title>
        <authorList>
            <person name="Ying J.-J."/>
        </authorList>
    </citation>
    <scope>NUCLEOTIDE SEQUENCE [LARGE SCALE GENOMIC DNA]</scope>
    <source>
        <strain evidence="7">A79</strain>
    </source>
</reference>
<feature type="transmembrane region" description="Helical" evidence="5">
    <location>
        <begin position="6"/>
        <end position="22"/>
    </location>
</feature>
<protein>
    <submittedName>
        <fullName evidence="6">Isoprenylcysteine carboxylmethyltransferase family protein</fullName>
    </submittedName>
</protein>
<keyword evidence="3 5" id="KW-1133">Transmembrane helix</keyword>
<gene>
    <name evidence="6" type="ORF">J9B83_00855</name>
</gene>
<keyword evidence="7" id="KW-1185">Reference proteome</keyword>
<evidence type="ECO:0000256" key="3">
    <source>
        <dbReference type="ARBA" id="ARBA00022989"/>
    </source>
</evidence>
<feature type="transmembrane region" description="Helical" evidence="5">
    <location>
        <begin position="34"/>
        <end position="56"/>
    </location>
</feature>
<keyword evidence="2 5" id="KW-0812">Transmembrane</keyword>
<dbReference type="PANTHER" id="PTHR12714:SF24">
    <property type="entry name" value="SLR1182 PROTEIN"/>
    <property type="match status" value="1"/>
</dbReference>
<evidence type="ECO:0000313" key="6">
    <source>
        <dbReference type="EMBL" id="MBR7887472.1"/>
    </source>
</evidence>
<dbReference type="EMBL" id="JAGSSV010000001">
    <property type="protein sequence ID" value="MBR7887472.1"/>
    <property type="molecule type" value="Genomic_DNA"/>
</dbReference>
<keyword evidence="4 5" id="KW-0472">Membrane</keyword>